<evidence type="ECO:0000259" key="8">
    <source>
        <dbReference type="PROSITE" id="PS50902"/>
    </source>
</evidence>
<dbReference type="NCBIfam" id="TIGR01752">
    <property type="entry name" value="flav_long"/>
    <property type="match status" value="1"/>
</dbReference>
<evidence type="ECO:0000256" key="5">
    <source>
        <dbReference type="ARBA" id="ARBA00022643"/>
    </source>
</evidence>
<accession>A0A419W6R5</accession>
<evidence type="ECO:0000256" key="2">
    <source>
        <dbReference type="ARBA" id="ARBA00005267"/>
    </source>
</evidence>
<dbReference type="GO" id="GO:0010181">
    <property type="term" value="F:FMN binding"/>
    <property type="evidence" value="ECO:0007669"/>
    <property type="project" value="UniProtKB-UniRule"/>
</dbReference>
<protein>
    <recommendedName>
        <fullName evidence="7">Flavodoxin</fullName>
    </recommendedName>
</protein>
<comment type="function">
    <text evidence="7">Low-potential electron donor to a number of redox enzymes.</text>
</comment>
<dbReference type="InterPro" id="IPR050619">
    <property type="entry name" value="Flavodoxin"/>
</dbReference>
<evidence type="ECO:0000256" key="3">
    <source>
        <dbReference type="ARBA" id="ARBA00022448"/>
    </source>
</evidence>
<dbReference type="PANTHER" id="PTHR42809">
    <property type="entry name" value="FLAVODOXIN 2"/>
    <property type="match status" value="1"/>
</dbReference>
<dbReference type="SUPFAM" id="SSF52218">
    <property type="entry name" value="Flavoproteins"/>
    <property type="match status" value="1"/>
</dbReference>
<dbReference type="InterPro" id="IPR010086">
    <property type="entry name" value="Flavodoxin_lc"/>
</dbReference>
<sequence>MSKVGLFFGPEKGSVHRVAQKVQAAIGEELVDLVSVNDASAADIEKYDKIIFGISTVGKETWDSEYSNTDWAKFFPEISQADYAGKSIAIFGLGDHITYPGHFVNAMGRLYKEIKSVSPDAAIVAPVDTEGYEFDDSEALVDDKFVGLPVDEDFEPELTDERVAAWAAEVKAAFGL</sequence>
<reference evidence="9 10" key="1">
    <citation type="submission" date="2018-09" db="EMBL/GenBank/DDBJ databases">
        <title>Genomic Encyclopedia of Archaeal and Bacterial Type Strains, Phase II (KMG-II): from individual species to whole genera.</title>
        <authorList>
            <person name="Goeker M."/>
        </authorList>
    </citation>
    <scope>NUCLEOTIDE SEQUENCE [LARGE SCALE GENOMIC DNA]</scope>
    <source>
        <strain evidence="9 10">DSM 27148</strain>
    </source>
</reference>
<evidence type="ECO:0000313" key="10">
    <source>
        <dbReference type="Proteomes" id="UP000283387"/>
    </source>
</evidence>
<name>A0A419W6R5_9BACT</name>
<evidence type="ECO:0000256" key="7">
    <source>
        <dbReference type="PIRNR" id="PIRNR038996"/>
    </source>
</evidence>
<dbReference type="RefSeq" id="WP_120272490.1">
    <property type="nucleotide sequence ID" value="NZ_RAPN01000001.1"/>
</dbReference>
<evidence type="ECO:0000256" key="6">
    <source>
        <dbReference type="ARBA" id="ARBA00022982"/>
    </source>
</evidence>
<dbReference type="Gene3D" id="3.40.50.360">
    <property type="match status" value="1"/>
</dbReference>
<keyword evidence="10" id="KW-1185">Reference proteome</keyword>
<dbReference type="Pfam" id="PF00258">
    <property type="entry name" value="Flavodoxin_1"/>
    <property type="match status" value="1"/>
</dbReference>
<keyword evidence="4 7" id="KW-0285">Flavoprotein</keyword>
<keyword evidence="5 7" id="KW-0288">FMN</keyword>
<dbReference type="AlphaFoldDB" id="A0A419W6R5"/>
<keyword evidence="3 7" id="KW-0813">Transport</keyword>
<comment type="cofactor">
    <cofactor evidence="1 7">
        <name>FMN</name>
        <dbReference type="ChEBI" id="CHEBI:58210"/>
    </cofactor>
</comment>
<dbReference type="PROSITE" id="PS50902">
    <property type="entry name" value="FLAVODOXIN_LIKE"/>
    <property type="match status" value="1"/>
</dbReference>
<feature type="domain" description="Flavodoxin-like" evidence="8">
    <location>
        <begin position="4"/>
        <end position="171"/>
    </location>
</feature>
<evidence type="ECO:0000256" key="1">
    <source>
        <dbReference type="ARBA" id="ARBA00001917"/>
    </source>
</evidence>
<proteinExistence type="inferred from homology"/>
<comment type="caution">
    <text evidence="9">The sequence shown here is derived from an EMBL/GenBank/DDBJ whole genome shotgun (WGS) entry which is preliminary data.</text>
</comment>
<evidence type="ECO:0000256" key="4">
    <source>
        <dbReference type="ARBA" id="ARBA00022630"/>
    </source>
</evidence>
<dbReference type="InterPro" id="IPR029039">
    <property type="entry name" value="Flavoprotein-like_sf"/>
</dbReference>
<gene>
    <name evidence="9" type="ORF">BC643_1510</name>
</gene>
<keyword evidence="6 7" id="KW-0249">Electron transport</keyword>
<dbReference type="EMBL" id="RAPN01000001">
    <property type="protein sequence ID" value="RKD91161.1"/>
    <property type="molecule type" value="Genomic_DNA"/>
</dbReference>
<comment type="similarity">
    <text evidence="2 7">Belongs to the flavodoxin family.</text>
</comment>
<dbReference type="GO" id="GO:0009055">
    <property type="term" value="F:electron transfer activity"/>
    <property type="evidence" value="ECO:0007669"/>
    <property type="project" value="UniProtKB-UniRule"/>
</dbReference>
<dbReference type="Proteomes" id="UP000283387">
    <property type="component" value="Unassembled WGS sequence"/>
</dbReference>
<organism evidence="9 10">
    <name type="scientific">Mangrovibacterium diazotrophicum</name>
    <dbReference type="NCBI Taxonomy" id="1261403"/>
    <lineage>
        <taxon>Bacteria</taxon>
        <taxon>Pseudomonadati</taxon>
        <taxon>Bacteroidota</taxon>
        <taxon>Bacteroidia</taxon>
        <taxon>Marinilabiliales</taxon>
        <taxon>Prolixibacteraceae</taxon>
        <taxon>Mangrovibacterium</taxon>
    </lineage>
</organism>
<evidence type="ECO:0000313" key="9">
    <source>
        <dbReference type="EMBL" id="RKD91161.1"/>
    </source>
</evidence>
<dbReference type="PIRSF" id="PIRSF038996">
    <property type="entry name" value="FldA"/>
    <property type="match status" value="1"/>
</dbReference>
<dbReference type="OrthoDB" id="9790745at2"/>
<dbReference type="InterPro" id="IPR008254">
    <property type="entry name" value="Flavodoxin/NO_synth"/>
</dbReference>
<dbReference type="PANTHER" id="PTHR42809:SF1">
    <property type="entry name" value="FLAVODOXIN 1"/>
    <property type="match status" value="1"/>
</dbReference>